<evidence type="ECO:0000256" key="2">
    <source>
        <dbReference type="SAM" id="MobiDB-lite"/>
    </source>
</evidence>
<gene>
    <name evidence="4" type="ORF">EW146_g6832</name>
</gene>
<organism evidence="4 5">
    <name type="scientific">Bondarzewia mesenterica</name>
    <dbReference type="NCBI Taxonomy" id="1095465"/>
    <lineage>
        <taxon>Eukaryota</taxon>
        <taxon>Fungi</taxon>
        <taxon>Dikarya</taxon>
        <taxon>Basidiomycota</taxon>
        <taxon>Agaricomycotina</taxon>
        <taxon>Agaricomycetes</taxon>
        <taxon>Russulales</taxon>
        <taxon>Bondarzewiaceae</taxon>
        <taxon>Bondarzewia</taxon>
    </lineage>
</organism>
<evidence type="ECO:0000259" key="3">
    <source>
        <dbReference type="Pfam" id="PF00752"/>
    </source>
</evidence>
<feature type="compositionally biased region" description="Basic residues" evidence="2">
    <location>
        <begin position="764"/>
        <end position="773"/>
    </location>
</feature>
<accession>A0A4S4LPE2</accession>
<proteinExistence type="inferred from homology"/>
<keyword evidence="5" id="KW-1185">Reference proteome</keyword>
<dbReference type="InterPro" id="IPR019974">
    <property type="entry name" value="XPG_CS"/>
</dbReference>
<dbReference type="EMBL" id="SGPL01000359">
    <property type="protein sequence ID" value="THH13381.1"/>
    <property type="molecule type" value="Genomic_DNA"/>
</dbReference>
<dbReference type="InterPro" id="IPR006085">
    <property type="entry name" value="XPG_DNA_repair_N"/>
</dbReference>
<sequence length="804" mass="89149">MGVYGLTTYLRENQRVLSKTLRLQTNLPVALVVDGWSFIYELYAQSRLPWVYGGEYKDFSDLIVRVVEAWLTVGLKPYFVFDGPYPLLKFPTAISRASENIIQPALLFFRTSEASRSTPRFLRENSIIPPLCYTVCVHTLQSLSHKSVEVHFADVEGDPYAVEFAGRVHGYVTGHDSDFVILNADGYEGYIPMDEMVWTTSETSEDLEPEDDGGFTVARRSKTSKSFASSANQSARGLIPPECGTNFSLTCTVYKPSDLAAHLRLPVTLLPLLAALVGNDYTADQRRSTQKLFFEHKLTASQRIKRVADTLESIVAAASGTSQKRRLKRKVNSVMDLIDLTVDALLLRPSSSMGSGEREAIVEKTVEATLQYAIPKHEGDSGLWPTAICALHKPNTCPFVLSQVPPDEESSKFQVRSLYISAYRGGELSPKIMDMFSTGSAWTKLFLEDPDLEPTGRSIGRPIREWVYAILDDGVGLPERTEEEQSDEDEVEEDSDGDELIDVAEEDSDEDDGDPLAPLRGALQQLGQYSGVATSPPHTLSHAVSSRSKIITEYIRRGTRLVAEDVVAPSIAALAPFLGPDYDLSSYLPIQIQCADERLTFLLRLLQSDTLAFRTLPPIQLAVSLALRWVIRNVHERAESHNFEKDWERERWTEREAKAFVASFAWPSSSVTRPSSGDLEPVAIVNRNVQLVAQVSVALESIDLLSQTLLLGERVPSPAQYFSGHAFHRCLTEGRISDPNVMDENLWEVCATGLQSFFGMEKGKKGKKDRKANRAVQPEAARTSGKSTNGTSQGLFSILASMDA</sequence>
<dbReference type="InterPro" id="IPR026832">
    <property type="entry name" value="Asteroid"/>
</dbReference>
<evidence type="ECO:0000313" key="4">
    <source>
        <dbReference type="EMBL" id="THH13381.1"/>
    </source>
</evidence>
<dbReference type="Pfam" id="PF00752">
    <property type="entry name" value="XPG_N"/>
    <property type="match status" value="1"/>
</dbReference>
<feature type="region of interest" description="Disordered" evidence="2">
    <location>
        <begin position="762"/>
        <end position="792"/>
    </location>
</feature>
<dbReference type="InterPro" id="IPR029060">
    <property type="entry name" value="PIN-like_dom_sf"/>
</dbReference>
<dbReference type="Proteomes" id="UP000310158">
    <property type="component" value="Unassembled WGS sequence"/>
</dbReference>
<dbReference type="PANTHER" id="PTHR15665">
    <property type="entry name" value="ASTEROID PROTEIN"/>
    <property type="match status" value="1"/>
</dbReference>
<feature type="region of interest" description="Disordered" evidence="2">
    <location>
        <begin position="478"/>
        <end position="499"/>
    </location>
</feature>
<dbReference type="AlphaFoldDB" id="A0A4S4LPE2"/>
<dbReference type="OrthoDB" id="25987at2759"/>
<dbReference type="GO" id="GO:0016788">
    <property type="term" value="F:hydrolase activity, acting on ester bonds"/>
    <property type="evidence" value="ECO:0007669"/>
    <property type="project" value="InterPro"/>
</dbReference>
<dbReference type="PANTHER" id="PTHR15665:SF1">
    <property type="entry name" value="PROTEIN ASTEROID HOMOLOG 1"/>
    <property type="match status" value="1"/>
</dbReference>
<dbReference type="SUPFAM" id="SSF88723">
    <property type="entry name" value="PIN domain-like"/>
    <property type="match status" value="1"/>
</dbReference>
<comment type="similarity">
    <text evidence="1">Belongs to the asteroid family.</text>
</comment>
<evidence type="ECO:0000313" key="5">
    <source>
        <dbReference type="Proteomes" id="UP000310158"/>
    </source>
</evidence>
<feature type="domain" description="XPG N-terminal" evidence="3">
    <location>
        <begin position="1"/>
        <end position="95"/>
    </location>
</feature>
<comment type="caution">
    <text evidence="4">The sequence shown here is derived from an EMBL/GenBank/DDBJ whole genome shotgun (WGS) entry which is preliminary data.</text>
</comment>
<dbReference type="PROSITE" id="PS00841">
    <property type="entry name" value="XPG_1"/>
    <property type="match status" value="1"/>
</dbReference>
<protein>
    <recommendedName>
        <fullName evidence="3">XPG N-terminal domain-containing protein</fullName>
    </recommendedName>
</protein>
<name>A0A4S4LPE2_9AGAM</name>
<evidence type="ECO:0000256" key="1">
    <source>
        <dbReference type="ARBA" id="ARBA00007398"/>
    </source>
</evidence>
<feature type="compositionally biased region" description="Acidic residues" evidence="2">
    <location>
        <begin position="481"/>
        <end position="499"/>
    </location>
</feature>
<dbReference type="GO" id="GO:0004518">
    <property type="term" value="F:nuclease activity"/>
    <property type="evidence" value="ECO:0007669"/>
    <property type="project" value="InterPro"/>
</dbReference>
<reference evidence="4 5" key="1">
    <citation type="submission" date="2019-02" db="EMBL/GenBank/DDBJ databases">
        <title>Genome sequencing of the rare red list fungi Bondarzewia mesenterica.</title>
        <authorList>
            <person name="Buettner E."/>
            <person name="Kellner H."/>
        </authorList>
    </citation>
    <scope>NUCLEOTIDE SEQUENCE [LARGE SCALE GENOMIC DNA]</scope>
    <source>
        <strain evidence="4 5">DSM 108281</strain>
    </source>
</reference>
<dbReference type="Gene3D" id="3.40.50.1010">
    <property type="entry name" value="5'-nuclease"/>
    <property type="match status" value="1"/>
</dbReference>